<dbReference type="Proteomes" id="UP000195611">
    <property type="component" value="Unassembled WGS sequence"/>
</dbReference>
<dbReference type="EMBL" id="FUKW01000099">
    <property type="protein sequence ID" value="SJN37492.1"/>
    <property type="molecule type" value="Genomic_DNA"/>
</dbReference>
<dbReference type="AlphaFoldDB" id="A0A1R4JZT4"/>
<evidence type="ECO:0000313" key="1">
    <source>
        <dbReference type="EMBL" id="SJN37492.1"/>
    </source>
</evidence>
<reference evidence="1 2" key="1">
    <citation type="submission" date="2017-02" db="EMBL/GenBank/DDBJ databases">
        <authorList>
            <person name="Peterson S.W."/>
        </authorList>
    </citation>
    <scope>NUCLEOTIDE SEQUENCE [LARGE SCALE GENOMIC DNA]</scope>
    <source>
        <strain evidence="1 2">42ea</strain>
    </source>
</reference>
<organism evidence="1 2">
    <name type="scientific">Marinilactibacillus psychrotolerans 42ea</name>
    <dbReference type="NCBI Taxonomy" id="1255609"/>
    <lineage>
        <taxon>Bacteria</taxon>
        <taxon>Bacillati</taxon>
        <taxon>Bacillota</taxon>
        <taxon>Bacilli</taxon>
        <taxon>Lactobacillales</taxon>
        <taxon>Carnobacteriaceae</taxon>
        <taxon>Marinilactibacillus</taxon>
    </lineage>
</organism>
<accession>A0A1R4JZT4</accession>
<sequence length="40" mass="4418">MLSNELHTSIFEAALLEVFADSFSLANVASMKLEESVLFL</sequence>
<name>A0A1R4JZT4_9LACT</name>
<evidence type="ECO:0000313" key="2">
    <source>
        <dbReference type="Proteomes" id="UP000195611"/>
    </source>
</evidence>
<protein>
    <submittedName>
        <fullName evidence="1">Uncharacterized protein</fullName>
    </submittedName>
</protein>
<proteinExistence type="predicted"/>
<gene>
    <name evidence="1" type="ORF">FM115_07520</name>
</gene>